<comment type="caution">
    <text evidence="9">The sequence shown here is derived from an EMBL/GenBank/DDBJ whole genome shotgun (WGS) entry which is preliminary data.</text>
</comment>
<dbReference type="InterPro" id="IPR000515">
    <property type="entry name" value="MetI-like"/>
</dbReference>
<dbReference type="PROSITE" id="PS50928">
    <property type="entry name" value="ABC_TM1"/>
    <property type="match status" value="1"/>
</dbReference>
<keyword evidence="5 7" id="KW-1133">Transmembrane helix</keyword>
<feature type="transmembrane region" description="Helical" evidence="7">
    <location>
        <begin position="12"/>
        <end position="39"/>
    </location>
</feature>
<feature type="transmembrane region" description="Helical" evidence="7">
    <location>
        <begin position="263"/>
        <end position="286"/>
    </location>
</feature>
<dbReference type="GO" id="GO:0055085">
    <property type="term" value="P:transmembrane transport"/>
    <property type="evidence" value="ECO:0007669"/>
    <property type="project" value="InterPro"/>
</dbReference>
<dbReference type="CDD" id="cd06261">
    <property type="entry name" value="TM_PBP2"/>
    <property type="match status" value="1"/>
</dbReference>
<dbReference type="GO" id="GO:0005886">
    <property type="term" value="C:plasma membrane"/>
    <property type="evidence" value="ECO:0007669"/>
    <property type="project" value="UniProtKB-SubCell"/>
</dbReference>
<feature type="transmembrane region" description="Helical" evidence="7">
    <location>
        <begin position="157"/>
        <end position="178"/>
    </location>
</feature>
<dbReference type="PANTHER" id="PTHR43227:SF11">
    <property type="entry name" value="BLL4140 PROTEIN"/>
    <property type="match status" value="1"/>
</dbReference>
<evidence type="ECO:0000256" key="6">
    <source>
        <dbReference type="ARBA" id="ARBA00023136"/>
    </source>
</evidence>
<evidence type="ECO:0000313" key="9">
    <source>
        <dbReference type="EMBL" id="PNT94994.1"/>
    </source>
</evidence>
<dbReference type="EMBL" id="NIOJ01000080">
    <property type="protein sequence ID" value="PNT94994.1"/>
    <property type="molecule type" value="Genomic_DNA"/>
</dbReference>
<dbReference type="PANTHER" id="PTHR43227">
    <property type="entry name" value="BLL4140 PROTEIN"/>
    <property type="match status" value="1"/>
</dbReference>
<protein>
    <submittedName>
        <fullName evidence="9">ABC transporter permease</fullName>
    </submittedName>
</protein>
<comment type="similarity">
    <text evidence="7">Belongs to the binding-protein-dependent transport system permease family.</text>
</comment>
<accession>A0A2K2F226</accession>
<dbReference type="RefSeq" id="WP_103083102.1">
    <property type="nucleotide sequence ID" value="NZ_CP021850.1"/>
</dbReference>
<dbReference type="AlphaFoldDB" id="A0A2K2F226"/>
<organism evidence="9 10">
    <name type="scientific">Clostridium thermosuccinogenes</name>
    <dbReference type="NCBI Taxonomy" id="84032"/>
    <lineage>
        <taxon>Bacteria</taxon>
        <taxon>Bacillati</taxon>
        <taxon>Bacillota</taxon>
        <taxon>Clostridia</taxon>
        <taxon>Eubacteriales</taxon>
        <taxon>Clostridiaceae</taxon>
        <taxon>Clostridium</taxon>
    </lineage>
</organism>
<evidence type="ECO:0000259" key="8">
    <source>
        <dbReference type="PROSITE" id="PS50928"/>
    </source>
</evidence>
<comment type="subcellular location">
    <subcellularLocation>
        <location evidence="1 7">Cell membrane</location>
        <topology evidence="1 7">Multi-pass membrane protein</topology>
    </subcellularLocation>
</comment>
<keyword evidence="3" id="KW-1003">Cell membrane</keyword>
<proteinExistence type="inferred from homology"/>
<dbReference type="InterPro" id="IPR050809">
    <property type="entry name" value="UgpAE/MalFG_permease"/>
</dbReference>
<evidence type="ECO:0000256" key="3">
    <source>
        <dbReference type="ARBA" id="ARBA00022475"/>
    </source>
</evidence>
<keyword evidence="2 7" id="KW-0813">Transport</keyword>
<keyword evidence="6 7" id="KW-0472">Membrane</keyword>
<dbReference type="Proteomes" id="UP000236151">
    <property type="component" value="Unassembled WGS sequence"/>
</dbReference>
<dbReference type="SUPFAM" id="SSF161098">
    <property type="entry name" value="MetI-like"/>
    <property type="match status" value="1"/>
</dbReference>
<evidence type="ECO:0000256" key="2">
    <source>
        <dbReference type="ARBA" id="ARBA00022448"/>
    </source>
</evidence>
<feature type="domain" description="ABC transmembrane type-1" evidence="8">
    <location>
        <begin position="69"/>
        <end position="282"/>
    </location>
</feature>
<name>A0A2K2F226_9CLOT</name>
<evidence type="ECO:0000256" key="1">
    <source>
        <dbReference type="ARBA" id="ARBA00004651"/>
    </source>
</evidence>
<feature type="transmembrane region" description="Helical" evidence="7">
    <location>
        <begin position="73"/>
        <end position="95"/>
    </location>
</feature>
<evidence type="ECO:0000313" key="10">
    <source>
        <dbReference type="Proteomes" id="UP000236151"/>
    </source>
</evidence>
<feature type="transmembrane region" description="Helical" evidence="7">
    <location>
        <begin position="107"/>
        <end position="127"/>
    </location>
</feature>
<gene>
    <name evidence="9" type="ORF">CDQ84_17885</name>
</gene>
<reference evidence="9 10" key="1">
    <citation type="submission" date="2017-06" db="EMBL/GenBank/DDBJ databases">
        <title>Investigating the central metabolism of Clostridium thermosuccinogenes.</title>
        <authorList>
            <person name="Koendjbiharie J.G."/>
            <person name="van Kranenburg R."/>
        </authorList>
    </citation>
    <scope>NUCLEOTIDE SEQUENCE [LARGE SCALE GENOMIC DNA]</scope>
    <source>
        <strain evidence="9 10">DSM 5806</strain>
    </source>
</reference>
<dbReference type="Pfam" id="PF00528">
    <property type="entry name" value="BPD_transp_1"/>
    <property type="match status" value="1"/>
</dbReference>
<keyword evidence="4 7" id="KW-0812">Transmembrane</keyword>
<keyword evidence="10" id="KW-1185">Reference proteome</keyword>
<dbReference type="KEGG" id="cthd:CDO33_08660"/>
<evidence type="ECO:0000256" key="4">
    <source>
        <dbReference type="ARBA" id="ARBA00022692"/>
    </source>
</evidence>
<evidence type="ECO:0000256" key="5">
    <source>
        <dbReference type="ARBA" id="ARBA00022989"/>
    </source>
</evidence>
<evidence type="ECO:0000256" key="7">
    <source>
        <dbReference type="RuleBase" id="RU363032"/>
    </source>
</evidence>
<dbReference type="Gene3D" id="1.10.3720.10">
    <property type="entry name" value="MetI-like"/>
    <property type="match status" value="1"/>
</dbReference>
<sequence length="293" mass="32870">MLKGKKRSFWIVMFLAPSLVLFFMFYGIPLGMVFSTSFFNWKLSTPKMSFAGFSNYMQLLSDSSYRTAFRNTLIWIAIQSTVHVSIGTLVALTLAKHPKGWKFVRTSYMIPNIISSAAFAMIFLNIFNAEYGVVNNFIRLLGFEDFNLNWYFDSRSAFFTVTLSWVIYAPVIMLLILAEISSIDQSILEAAKVDGASSFQTDIYIVLPLLRNAIGSSVVVAGTSMLKEFEHIYLTTKGGPGTTTLNLPLYLYNTAMKVNNYSYANAVGVTIIIIGVIFVISINRLFRVGHSDI</sequence>
<dbReference type="OrthoDB" id="152280at2"/>
<dbReference type="InterPro" id="IPR035906">
    <property type="entry name" value="MetI-like_sf"/>
</dbReference>